<dbReference type="OpenTargets" id="ENSG00000117984"/>
<dbReference type="Proteomes" id="UP000005640">
    <property type="component" value="Chromosome 11"/>
</dbReference>
<keyword evidence="3" id="KW-1185">Reference proteome</keyword>
<reference evidence="2 3" key="2">
    <citation type="journal article" date="2004" name="Nature">
        <title>Finishing the euchromatic sequence of the human genome.</title>
        <authorList>
            <consortium name="International Human Genome Sequencing Consortium"/>
        </authorList>
    </citation>
    <scope>NUCLEOTIDE SEQUENCE [LARGE SCALE GENOMIC DNA]</scope>
</reference>
<organism evidence="2 3">
    <name type="scientific">Homo sapiens</name>
    <name type="common">Human</name>
    <dbReference type="NCBI Taxonomy" id="9606"/>
    <lineage>
        <taxon>Eukaryota</taxon>
        <taxon>Metazoa</taxon>
        <taxon>Chordata</taxon>
        <taxon>Craniata</taxon>
        <taxon>Vertebrata</taxon>
        <taxon>Euteleostomi</taxon>
        <taxon>Mammalia</taxon>
        <taxon>Eutheria</taxon>
        <taxon>Euarchontoglires</taxon>
        <taxon>Primates</taxon>
        <taxon>Haplorrhini</taxon>
        <taxon>Catarrhini</taxon>
        <taxon>Hominidae</taxon>
        <taxon>Homo</taxon>
    </lineage>
</organism>
<gene>
    <name evidence="2" type="primary">CTSD</name>
</gene>
<dbReference type="Ensembl" id="ENST00000678991.1">
    <property type="protein sequence ID" value="ENSP00000503019.1"/>
    <property type="gene ID" value="ENSG00000117984.15"/>
</dbReference>
<reference evidence="2" key="4">
    <citation type="submission" date="2025-08" db="UniProtKB">
        <authorList>
            <consortium name="Ensembl"/>
        </authorList>
    </citation>
    <scope>IDENTIFICATION</scope>
</reference>
<dbReference type="Ensembl" id="ENST00000678991.1">
    <property type="protein sequence ID" value="ENSP00000503019.1"/>
    <property type="gene ID" value="ENSG00000117984.16"/>
</dbReference>
<feature type="signal peptide" evidence="1">
    <location>
        <begin position="1"/>
        <end position="20"/>
    </location>
</feature>
<dbReference type="EMBL" id="AC068580">
    <property type="status" value="NOT_ANNOTATED_CDS"/>
    <property type="molecule type" value="Genomic_DNA"/>
</dbReference>
<accession>A0A7I2V2N3</accession>
<dbReference type="HGNC" id="HGNC:2529">
    <property type="gene designation" value="CTSD"/>
</dbReference>
<dbReference type="GeneTree" id="ENSGT00940000155733"/>
<reference evidence="2" key="5">
    <citation type="submission" date="2025-09" db="UniProtKB">
        <authorList>
            <consortium name="Ensembl"/>
        </authorList>
    </citation>
    <scope>IDENTIFICATION</scope>
</reference>
<evidence type="ECO:0000313" key="3">
    <source>
        <dbReference type="Proteomes" id="UP000005640"/>
    </source>
</evidence>
<evidence type="ECO:0000256" key="1">
    <source>
        <dbReference type="SAM" id="SignalP"/>
    </source>
</evidence>
<protein>
    <submittedName>
        <fullName evidence="2">Cathepsin D</fullName>
    </submittedName>
</protein>
<dbReference type="Bgee" id="ENSG00000117984">
    <property type="expression patterns" value="Expressed in right adrenal gland cortex and 199 other cell types or tissues"/>
</dbReference>
<name>A0A7I2V2N3_HUMAN</name>
<feature type="chain" id="PRO_5029746579" evidence="1">
    <location>
        <begin position="21"/>
        <end position="93"/>
    </location>
</feature>
<evidence type="ECO:0000313" key="2">
    <source>
        <dbReference type="Ensembl" id="ENSP00000503019.1"/>
    </source>
</evidence>
<reference evidence="2 3" key="3">
    <citation type="journal article" date="2006" name="Nature">
        <title>Human chromosome 11 DNA sequence and analysis including novel gene identification.</title>
        <authorList>
            <person name="Taylor T.D."/>
            <person name="Noguchi H."/>
            <person name="Totoki Y."/>
            <person name="Toyoda A."/>
            <person name="Kuroki Y."/>
            <person name="Dewar K."/>
            <person name="Lloyd C."/>
            <person name="Itoh T."/>
            <person name="Takeda T."/>
            <person name="Kim D.W."/>
            <person name="She X."/>
            <person name="Barlow K.F."/>
            <person name="Bloom T."/>
            <person name="Bruford E."/>
            <person name="Chang J.L."/>
            <person name="Cuomo C.A."/>
            <person name="Eichler E."/>
            <person name="FitzGerald M.G."/>
            <person name="Jaffe D.B."/>
            <person name="LaButti K."/>
            <person name="Nicol R."/>
            <person name="Park H.S."/>
            <person name="Seaman C."/>
            <person name="Sougnez C."/>
            <person name="Yang X."/>
            <person name="Zimmer A.R."/>
            <person name="Zody M.C."/>
            <person name="Birren B.W."/>
            <person name="Nusbaum C."/>
            <person name="Fujiyama A."/>
            <person name="Hattori M."/>
            <person name="Rogers J."/>
            <person name="Lander E.S."/>
            <person name="Sakaki Y."/>
        </authorList>
    </citation>
    <scope>NUCLEOTIDE SEQUENCE [LARGE SCALE GENOMIC DNA]</scope>
</reference>
<dbReference type="OrthoDB" id="771136at2759"/>
<reference evidence="2 3" key="1">
    <citation type="journal article" date="2001" name="Nature">
        <title>Initial sequencing and analysis of the human genome.</title>
        <authorList>
            <consortium name="International Human Genome Sequencing Consortium"/>
            <person name="Lander E.S."/>
            <person name="Linton L.M."/>
            <person name="Birren B."/>
            <person name="Nusbaum C."/>
            <person name="Zody M.C."/>
            <person name="Baldwin J."/>
            <person name="Devon K."/>
            <person name="Dewar K."/>
            <person name="Doyle M."/>
            <person name="FitzHugh W."/>
            <person name="Funke R."/>
            <person name="Gage D."/>
            <person name="Harris K."/>
            <person name="Heaford A."/>
            <person name="Howland J."/>
            <person name="Kann L."/>
            <person name="Lehoczky J."/>
            <person name="LeVine R."/>
            <person name="McEwan P."/>
            <person name="McKernan K."/>
            <person name="Meldrim J."/>
            <person name="Mesirov J.P."/>
            <person name="Miranda C."/>
            <person name="Morris W."/>
            <person name="Naylor J."/>
            <person name="Raymond C."/>
            <person name="Rosetti M."/>
            <person name="Santos R."/>
            <person name="Sheridan A."/>
            <person name="Sougnez C."/>
            <person name="Stange-Thomann N."/>
            <person name="Stojanovic N."/>
            <person name="Subramanian A."/>
            <person name="Wyman D."/>
            <person name="Rogers J."/>
            <person name="Sulston J."/>
            <person name="Ainscough R."/>
            <person name="Beck S."/>
            <person name="Bentley D."/>
            <person name="Burton J."/>
            <person name="Clee C."/>
            <person name="Carter N."/>
            <person name="Coulson A."/>
            <person name="Deadman R."/>
            <person name="Deloukas P."/>
            <person name="Dunham A."/>
            <person name="Dunham I."/>
            <person name="Durbin R."/>
            <person name="French L."/>
            <person name="Grafham D."/>
            <person name="Gregory S."/>
            <person name="Hubbard T."/>
            <person name="Humphray S."/>
            <person name="Hunt A."/>
            <person name="Jones M."/>
            <person name="Lloyd C."/>
            <person name="McMurray A."/>
            <person name="Matthews L."/>
            <person name="Mercer S."/>
            <person name="Milne S."/>
            <person name="Mullikin J.C."/>
            <person name="Mungall A."/>
            <person name="Plumb R."/>
            <person name="Ross M."/>
            <person name="Shownkeen R."/>
            <person name="Sims S."/>
            <person name="Waterston R.H."/>
            <person name="Wilson R.K."/>
            <person name="Hillier L.W."/>
            <person name="McPherson J.D."/>
            <person name="Marra M.A."/>
            <person name="Mardis E.R."/>
            <person name="Fulton L.A."/>
            <person name="Chinwalla A.T."/>
            <person name="Pepin K.H."/>
            <person name="Gish W.R."/>
            <person name="Chissoe S.L."/>
            <person name="Wendl M.C."/>
            <person name="Delehaunty K.D."/>
            <person name="Miner T.L."/>
            <person name="Delehaunty A."/>
            <person name="Kramer J.B."/>
            <person name="Cook L.L."/>
            <person name="Fulton R.S."/>
            <person name="Johnson D.L."/>
            <person name="Minx P.J."/>
            <person name="Clifton S.W."/>
            <person name="Hawkins T."/>
            <person name="Branscomb E."/>
            <person name="Predki P."/>
            <person name="Richardson P."/>
            <person name="Wenning S."/>
            <person name="Slezak T."/>
            <person name="Doggett N."/>
            <person name="Cheng J.F."/>
            <person name="Olsen A."/>
            <person name="Lucas S."/>
            <person name="Elkin C."/>
            <person name="Uberbacher E."/>
            <person name="Frazier M."/>
            <person name="Gibbs R.A."/>
            <person name="Muzny D.M."/>
            <person name="Scherer S.E."/>
            <person name="Bouck J.B."/>
            <person name="Sodergren E.J."/>
            <person name="Worley K.C."/>
            <person name="Rives C.M."/>
            <person name="Gorrell J.H."/>
            <person name="Metzker M.L."/>
            <person name="Naylor S.L."/>
            <person name="Kucherlapati R.S."/>
            <person name="Nelson D.L."/>
            <person name="Weinstock G.M."/>
            <person name="Sakaki Y."/>
            <person name="Fujiyama A."/>
            <person name="Hattori M."/>
            <person name="Yada T."/>
            <person name="Toyoda A."/>
            <person name="Itoh T."/>
            <person name="Kawagoe C."/>
            <person name="Watanabe H."/>
            <person name="Totoki Y."/>
            <person name="Taylor T."/>
            <person name="Weissenbach J."/>
            <person name="Heilig R."/>
            <person name="Saurin W."/>
            <person name="Artiguenave F."/>
            <person name="Brottier P."/>
            <person name="Bruls T."/>
            <person name="Pelletier E."/>
            <person name="Robert C."/>
            <person name="Wincker P."/>
            <person name="Smith D.R."/>
            <person name="Doucette-Stamm L."/>
            <person name="Rubenfield M."/>
            <person name="Weinstock K."/>
            <person name="Lee H.M."/>
            <person name="Dubois J."/>
            <person name="Rosenthal A."/>
            <person name="Platzer M."/>
            <person name="Nyakatura G."/>
            <person name="Taudien S."/>
            <person name="Rump A."/>
            <person name="Yang H."/>
            <person name="Yu J."/>
            <person name="Wang J."/>
            <person name="Huang G."/>
            <person name="Gu J."/>
            <person name="Hood L."/>
            <person name="Rowen L."/>
            <person name="Madan A."/>
            <person name="Qin S."/>
            <person name="Davis R.W."/>
            <person name="Federspiel N.A."/>
            <person name="Abola A.P."/>
            <person name="Proctor M.J."/>
            <person name="Myers R.M."/>
            <person name="Schmutz J."/>
            <person name="Dickson M."/>
            <person name="Grimwood J."/>
            <person name="Cox D.R."/>
            <person name="Olson M.V."/>
            <person name="Kaul R."/>
            <person name="Raymond C."/>
            <person name="Shimizu N."/>
            <person name="Kawasaki K."/>
            <person name="Minoshima S."/>
            <person name="Evans G.A."/>
            <person name="Athanasiou M."/>
            <person name="Schultz R."/>
            <person name="Roe B.A."/>
            <person name="Chen F."/>
            <person name="Pan H."/>
            <person name="Ramser J."/>
            <person name="Lehrach H."/>
            <person name="Reinhardt R."/>
            <person name="McCombie W.R."/>
            <person name="de la Bastide M."/>
            <person name="Dedhia N."/>
            <person name="Blocker H."/>
            <person name="Hornischer K."/>
            <person name="Nordsiek G."/>
            <person name="Agarwala R."/>
            <person name="Aravind L."/>
            <person name="Bailey J.A."/>
            <person name="Bateman A."/>
            <person name="Batzoglou S."/>
            <person name="Birney E."/>
            <person name="Bork P."/>
            <person name="Brown D.G."/>
            <person name="Burge C.B."/>
            <person name="Cerutti L."/>
            <person name="Chen H.C."/>
            <person name="Church D."/>
            <person name="Clamp M."/>
            <person name="Copley R.R."/>
            <person name="Doerks T."/>
            <person name="Eddy S.R."/>
            <person name="Eichler E.E."/>
            <person name="Furey T.S."/>
            <person name="Galagan J."/>
            <person name="Gilbert J.G."/>
            <person name="Harmon C."/>
            <person name="Hayashizaki Y."/>
            <person name="Haussler D."/>
            <person name="Hermjakob H."/>
            <person name="Hokamp K."/>
            <person name="Jang W."/>
            <person name="Johnson L.S."/>
            <person name="Jones T.A."/>
            <person name="Kasif S."/>
            <person name="Kaspryzk A."/>
            <person name="Kennedy S."/>
            <person name="Kent W.J."/>
            <person name="Kitts P."/>
            <person name="Koonin E.V."/>
            <person name="Korf I."/>
            <person name="Kulp D."/>
            <person name="Lancet D."/>
            <person name="Lowe T.M."/>
            <person name="McLysaght A."/>
            <person name="Mikkelsen T."/>
            <person name="Moran J.V."/>
            <person name="Mulder N."/>
            <person name="Pollara V.J."/>
            <person name="Ponting C.P."/>
            <person name="Schuler G."/>
            <person name="Schultz J."/>
            <person name="Slater G."/>
            <person name="Smit A.F."/>
            <person name="Stupka E."/>
            <person name="Szustakowski J."/>
            <person name="Thierry-Mieg D."/>
            <person name="Thierry-Mieg J."/>
            <person name="Wagner L."/>
            <person name="Wallis J."/>
            <person name="Wheeler R."/>
            <person name="Williams A."/>
            <person name="Wolf Y.I."/>
            <person name="Wolfe K.H."/>
            <person name="Yang S.P."/>
            <person name="Yeh R.F."/>
            <person name="Collins F."/>
            <person name="Guyer M.S."/>
            <person name="Peterson J."/>
            <person name="Felsenfeld A."/>
            <person name="Wetterstrand K.A."/>
            <person name="Patrinos A."/>
            <person name="Morgan M.J."/>
            <person name="de Jong P."/>
            <person name="Catanese J.J."/>
            <person name="Osoegawa K."/>
            <person name="Shizuya H."/>
            <person name="Choi S."/>
            <person name="Chen Y.J."/>
        </authorList>
    </citation>
    <scope>NUCLEOTIDE SEQUENCE [LARGE SCALE GENOMIC DNA]</scope>
</reference>
<keyword evidence="1" id="KW-0732">Signal</keyword>
<dbReference type="AlphaFoldDB" id="A0A7I2V2N3"/>
<proteinExistence type="predicted"/>
<sequence>MQPSSLLPLALCLLAAPASALVSFQVTGRSLVLAVATLRFPRGLQVDVQHWQRRPAGGRASLICPDPWLTGSRCTSSRPSAGPCRRLGALWRT</sequence>